<dbReference type="RefSeq" id="WP_241293080.1">
    <property type="nucleotide sequence ID" value="NZ_JAKZGR010000004.1"/>
</dbReference>
<comment type="caution">
    <text evidence="2">The sequence shown here is derived from an EMBL/GenBank/DDBJ whole genome shotgun (WGS) entry which is preliminary data.</text>
</comment>
<name>A0ABV8ELD8_9BACT</name>
<proteinExistence type="predicted"/>
<evidence type="ECO:0000313" key="3">
    <source>
        <dbReference type="Proteomes" id="UP001595766"/>
    </source>
</evidence>
<accession>A0ABV8ELD8</accession>
<sequence length="328" mass="36740">MKYISAMLLLFFISMATRSQSLPDYFLDGKAVVMISAAPQARPSMDWKAIAEEIHPALVAAGGDPVAYYELEDVALSEEIQATYAQSFIKRQVKCIIILTRKTNAEIALTITPFTNNKAIISNSSDFSLQVAEIPSMSQRLEEVGKIIRSKNMLVVDVPEYLTPEGSSSSSQSRFLARNPLNLDVFKLGVPLSGSVGESGFLTMYRYDLLGKTAETIASEQMAEKRGMESILNANYPFQVAYLTEARTEAELIRDRIQFILMRVEGREADLMESMGLEVTDPAASTRIVVKYYIKFLVRNELYIGPVWDADPNWQKSLSQFLENLKIQ</sequence>
<organism evidence="2 3">
    <name type="scientific">Belliella kenyensis</name>
    <dbReference type="NCBI Taxonomy" id="1472724"/>
    <lineage>
        <taxon>Bacteria</taxon>
        <taxon>Pseudomonadati</taxon>
        <taxon>Bacteroidota</taxon>
        <taxon>Cytophagia</taxon>
        <taxon>Cytophagales</taxon>
        <taxon>Cyclobacteriaceae</taxon>
        <taxon>Belliella</taxon>
    </lineage>
</organism>
<evidence type="ECO:0000313" key="2">
    <source>
        <dbReference type="EMBL" id="MFC3975938.1"/>
    </source>
</evidence>
<feature type="signal peptide" evidence="1">
    <location>
        <begin position="1"/>
        <end position="21"/>
    </location>
</feature>
<dbReference type="EMBL" id="JBHSAV010000017">
    <property type="protein sequence ID" value="MFC3975938.1"/>
    <property type="molecule type" value="Genomic_DNA"/>
</dbReference>
<keyword evidence="3" id="KW-1185">Reference proteome</keyword>
<gene>
    <name evidence="2" type="ORF">ACFOUP_06095</name>
</gene>
<dbReference type="Proteomes" id="UP001595766">
    <property type="component" value="Unassembled WGS sequence"/>
</dbReference>
<keyword evidence="1" id="KW-0732">Signal</keyword>
<feature type="chain" id="PRO_5045101922" evidence="1">
    <location>
        <begin position="22"/>
        <end position="328"/>
    </location>
</feature>
<reference evidence="3" key="1">
    <citation type="journal article" date="2019" name="Int. J. Syst. Evol. Microbiol.">
        <title>The Global Catalogue of Microorganisms (GCM) 10K type strain sequencing project: providing services to taxonomists for standard genome sequencing and annotation.</title>
        <authorList>
            <consortium name="The Broad Institute Genomics Platform"/>
            <consortium name="The Broad Institute Genome Sequencing Center for Infectious Disease"/>
            <person name="Wu L."/>
            <person name="Ma J."/>
        </authorList>
    </citation>
    <scope>NUCLEOTIDE SEQUENCE [LARGE SCALE GENOMIC DNA]</scope>
    <source>
        <strain evidence="3">CECT 8551</strain>
    </source>
</reference>
<evidence type="ECO:0000256" key="1">
    <source>
        <dbReference type="SAM" id="SignalP"/>
    </source>
</evidence>
<protein>
    <submittedName>
        <fullName evidence="2">NTPase</fullName>
    </submittedName>
</protein>